<dbReference type="SUPFAM" id="SSF56801">
    <property type="entry name" value="Acetyl-CoA synthetase-like"/>
    <property type="match status" value="1"/>
</dbReference>
<dbReference type="InterPro" id="IPR000873">
    <property type="entry name" value="AMP-dep_synth/lig_dom"/>
</dbReference>
<dbReference type="InterPro" id="IPR025110">
    <property type="entry name" value="AMP-bd_C"/>
</dbReference>
<evidence type="ECO:0000259" key="1">
    <source>
        <dbReference type="Pfam" id="PF00501"/>
    </source>
</evidence>
<feature type="domain" description="AMP-dependent synthetase/ligase" evidence="1">
    <location>
        <begin position="50"/>
        <end position="421"/>
    </location>
</feature>
<dbReference type="Gene3D" id="3.30.300.30">
    <property type="match status" value="1"/>
</dbReference>
<evidence type="ECO:0000313" key="3">
    <source>
        <dbReference type="EMBL" id="KAH7042810.1"/>
    </source>
</evidence>
<proteinExistence type="predicted"/>
<evidence type="ECO:0000259" key="2">
    <source>
        <dbReference type="Pfam" id="PF13193"/>
    </source>
</evidence>
<dbReference type="Proteomes" id="UP000774617">
    <property type="component" value="Unassembled WGS sequence"/>
</dbReference>
<protein>
    <recommendedName>
        <fullName evidence="5">AMP-dependent synthetase/ligase</fullName>
    </recommendedName>
</protein>
<dbReference type="InterPro" id="IPR042099">
    <property type="entry name" value="ANL_N_sf"/>
</dbReference>
<keyword evidence="4" id="KW-1185">Reference proteome</keyword>
<gene>
    <name evidence="3" type="ORF">B0J12DRAFT_720605</name>
</gene>
<organism evidence="3 4">
    <name type="scientific">Macrophomina phaseolina</name>
    <dbReference type="NCBI Taxonomy" id="35725"/>
    <lineage>
        <taxon>Eukaryota</taxon>
        <taxon>Fungi</taxon>
        <taxon>Dikarya</taxon>
        <taxon>Ascomycota</taxon>
        <taxon>Pezizomycotina</taxon>
        <taxon>Dothideomycetes</taxon>
        <taxon>Dothideomycetes incertae sedis</taxon>
        <taxon>Botryosphaeriales</taxon>
        <taxon>Botryosphaeriaceae</taxon>
        <taxon>Macrophomina</taxon>
    </lineage>
</organism>
<evidence type="ECO:0000313" key="4">
    <source>
        <dbReference type="Proteomes" id="UP000774617"/>
    </source>
</evidence>
<evidence type="ECO:0008006" key="5">
    <source>
        <dbReference type="Google" id="ProtNLM"/>
    </source>
</evidence>
<dbReference type="Gene3D" id="3.40.50.12780">
    <property type="entry name" value="N-terminal domain of ligase-like"/>
    <property type="match status" value="1"/>
</dbReference>
<dbReference type="InterPro" id="IPR045851">
    <property type="entry name" value="AMP-bd_C_sf"/>
</dbReference>
<accession>A0ABQ8G2K3</accession>
<sequence length="613" mass="66663">MYFTPPSYIPKLPFQPPDTVPIHDFLFGNGTKYGRHPVSASKPPFTCGITGKSYSVEEVAERIELLARALAAELGWQVNAGNPMDKMIGVFTLNSIDAPTVSWAAHRLSGVSCPISPAYSTTELTRQLKVAGCKALFTCIPLLDVALEGAAAAGIPRSRVYLIDVPLKATQGTEPSPQLKQVDELICQGASMAPLEALQWTEGQGARQPAFLCSSSGSSGLPKNVMLSHRNIIAAVIQRATYESTYRGTDPEMCLCGLPQSHAYALIVITHASLYRGDGVVVLQGFNLQETLQTIQDFRLERLWMVPSMIVAMTKASAIVRKYDLSSVKITAFGASPLSPEVIELYSELVPGCKIIQGYGLTEAGAVITFGNADDVVHGSCGSLYPGYEARLIDEDGRDIEKYGQAGELIVRSPSIMLGYFNNDAANEETLTKDGWLRTGDLGEFRITPNGHDHFFMVERVKELIKVRGLQVAPAELENFLMQHPAVADISVIPVPDETSDELPKAFIVKAPAFKTADEDNLRKELNSLVENTFAAHKRLAAGIEFVDSLPKTASGKTQRKVLKERVKAALEAKKRAFDAARKKAPVVIQVFEFDSDQSDDDCSDGGSDDTFE</sequence>
<dbReference type="Pfam" id="PF00501">
    <property type="entry name" value="AMP-binding"/>
    <property type="match status" value="1"/>
</dbReference>
<dbReference type="PANTHER" id="PTHR24096:SF422">
    <property type="entry name" value="BCDNA.GH02901"/>
    <property type="match status" value="1"/>
</dbReference>
<dbReference type="EMBL" id="JAGTJR010000024">
    <property type="protein sequence ID" value="KAH7042810.1"/>
    <property type="molecule type" value="Genomic_DNA"/>
</dbReference>
<comment type="caution">
    <text evidence="3">The sequence shown here is derived from an EMBL/GenBank/DDBJ whole genome shotgun (WGS) entry which is preliminary data.</text>
</comment>
<name>A0ABQ8G2K3_9PEZI</name>
<dbReference type="Pfam" id="PF13193">
    <property type="entry name" value="AMP-binding_C"/>
    <property type="match status" value="1"/>
</dbReference>
<feature type="domain" description="AMP-binding enzyme C-terminal" evidence="2">
    <location>
        <begin position="476"/>
        <end position="557"/>
    </location>
</feature>
<reference evidence="3 4" key="1">
    <citation type="journal article" date="2021" name="Nat. Commun.">
        <title>Genetic determinants of endophytism in the Arabidopsis root mycobiome.</title>
        <authorList>
            <person name="Mesny F."/>
            <person name="Miyauchi S."/>
            <person name="Thiergart T."/>
            <person name="Pickel B."/>
            <person name="Atanasova L."/>
            <person name="Karlsson M."/>
            <person name="Huettel B."/>
            <person name="Barry K.W."/>
            <person name="Haridas S."/>
            <person name="Chen C."/>
            <person name="Bauer D."/>
            <person name="Andreopoulos W."/>
            <person name="Pangilinan J."/>
            <person name="LaButti K."/>
            <person name="Riley R."/>
            <person name="Lipzen A."/>
            <person name="Clum A."/>
            <person name="Drula E."/>
            <person name="Henrissat B."/>
            <person name="Kohler A."/>
            <person name="Grigoriev I.V."/>
            <person name="Martin F.M."/>
            <person name="Hacquard S."/>
        </authorList>
    </citation>
    <scope>NUCLEOTIDE SEQUENCE [LARGE SCALE GENOMIC DNA]</scope>
    <source>
        <strain evidence="3 4">MPI-SDFR-AT-0080</strain>
    </source>
</reference>
<dbReference type="PANTHER" id="PTHR24096">
    <property type="entry name" value="LONG-CHAIN-FATTY-ACID--COA LIGASE"/>
    <property type="match status" value="1"/>
</dbReference>